<reference evidence="2 3" key="1">
    <citation type="submission" date="2017-12" db="EMBL/GenBank/DDBJ databases">
        <title>Genomic analysis of Paracoccus sp. CBA4604.</title>
        <authorList>
            <person name="Roh S.W."/>
            <person name="Kim J.Y."/>
            <person name="Kim J.S."/>
        </authorList>
    </citation>
    <scope>NUCLEOTIDE SEQUENCE [LARGE SCALE GENOMIC DNA]</scope>
    <source>
        <strain evidence="2 3">CBA4604</strain>
        <plasmid evidence="3">pcba4604-01</plasmid>
    </source>
</reference>
<accession>A0A2K9MJJ1</accession>
<dbReference type="Proteomes" id="UP000234882">
    <property type="component" value="Plasmid pCBA4604-01"/>
</dbReference>
<keyword evidence="3" id="KW-1185">Reference proteome</keyword>
<gene>
    <name evidence="2" type="ORF">CYR75_15340</name>
</gene>
<organism evidence="2 3">
    <name type="scientific">Paracoccus jeotgali</name>
    <dbReference type="NCBI Taxonomy" id="2065379"/>
    <lineage>
        <taxon>Bacteria</taxon>
        <taxon>Pseudomonadati</taxon>
        <taxon>Pseudomonadota</taxon>
        <taxon>Alphaproteobacteria</taxon>
        <taxon>Rhodobacterales</taxon>
        <taxon>Paracoccaceae</taxon>
        <taxon>Paracoccus</taxon>
    </lineage>
</organism>
<dbReference type="AlphaFoldDB" id="A0A2K9MJJ1"/>
<dbReference type="KEGG" id="paru:CYR75_15340"/>
<dbReference type="OrthoDB" id="7876032at2"/>
<evidence type="ECO:0000313" key="3">
    <source>
        <dbReference type="Proteomes" id="UP000234882"/>
    </source>
</evidence>
<feature type="region of interest" description="Disordered" evidence="1">
    <location>
        <begin position="69"/>
        <end position="163"/>
    </location>
</feature>
<feature type="compositionally biased region" description="Pro residues" evidence="1">
    <location>
        <begin position="136"/>
        <end position="155"/>
    </location>
</feature>
<dbReference type="EMBL" id="CP025584">
    <property type="protein sequence ID" value="AUM75797.1"/>
    <property type="molecule type" value="Genomic_DNA"/>
</dbReference>
<evidence type="ECO:0000256" key="1">
    <source>
        <dbReference type="SAM" id="MobiDB-lite"/>
    </source>
</evidence>
<name>A0A2K9MJJ1_9RHOB</name>
<keyword evidence="2" id="KW-0614">Plasmid</keyword>
<evidence type="ECO:0000313" key="2">
    <source>
        <dbReference type="EMBL" id="AUM75797.1"/>
    </source>
</evidence>
<geneLocation type="plasmid" evidence="3">
    <name>pcba4604-01</name>
</geneLocation>
<proteinExistence type="predicted"/>
<dbReference type="RefSeq" id="WP_101501135.1">
    <property type="nucleotide sequence ID" value="NZ_CP025584.1"/>
</dbReference>
<protein>
    <submittedName>
        <fullName evidence="2">Uncharacterized protein</fullName>
    </submittedName>
</protein>
<sequence>MSKTTAVLSSSKVEALRAALKNLQPKQKTSFTNREAVAELEKEIRHAQEKLGYSVSDIAALWRDQGIEIQDSTLRSYVRDQATGAGKPPIKRRNTKRELPLIDPATRARQPQHPETEPAVQPDAAPTPETAHEPPPEPTPAPEPEVTPEPGPAPEELPQETGAQIAERLKRLARGVPVDDPMLQLLPEEEDG</sequence>
<feature type="region of interest" description="Disordered" evidence="1">
    <location>
        <begin position="173"/>
        <end position="192"/>
    </location>
</feature>